<dbReference type="RefSeq" id="WP_030032083.1">
    <property type="nucleotide sequence ID" value="NZ_BA000058.1"/>
</dbReference>
<organism evidence="1">
    <name type="scientific">Clostridium botulinum B str. Osaka05</name>
    <dbReference type="NCBI Taxonomy" id="1407017"/>
    <lineage>
        <taxon>Bacteria</taxon>
        <taxon>Bacillati</taxon>
        <taxon>Bacillota</taxon>
        <taxon>Clostridia</taxon>
        <taxon>Eubacteriales</taxon>
        <taxon>Clostridiaceae</taxon>
        <taxon>Clostridium</taxon>
    </lineage>
</organism>
<name>A0A060N3C1_CLOBO</name>
<dbReference type="HOGENOM" id="CLU_1560255_0_0_9"/>
<evidence type="ECO:0000313" key="1">
    <source>
        <dbReference type="EMBL" id="BAO04991.1"/>
    </source>
</evidence>
<dbReference type="AlphaFoldDB" id="A0A060N3C1"/>
<dbReference type="EMBL" id="BA000058">
    <property type="protein sequence ID" value="BAO04991.1"/>
    <property type="molecule type" value="Genomic_DNA"/>
</dbReference>
<dbReference type="SUPFAM" id="SSF48452">
    <property type="entry name" value="TPR-like"/>
    <property type="match status" value="1"/>
</dbReference>
<reference evidence="1" key="1">
    <citation type="submission" date="2013-10" db="EMBL/GenBank/DDBJ databases">
        <title>Draft genome sequence of Clostridium botulinum type B strain Osaka05.</title>
        <authorList>
            <person name="Sakaguchi Y."/>
            <person name="Hosomi K."/>
            <person name="Uchiyama J."/>
            <person name="Ogura Y."/>
            <person name="Sakaguchi M."/>
            <person name="Kohda T."/>
            <person name="Mukamoto M."/>
            <person name="Misawa N."/>
            <person name="Matsuzaki S."/>
            <person name="Hayashi T."/>
            <person name="Kozaki S."/>
        </authorList>
    </citation>
    <scope>NUCLEOTIDE SEQUENCE</scope>
    <source>
        <strain evidence="1">Osaka05</strain>
    </source>
</reference>
<gene>
    <name evidence="1" type="ORF">CBO05P1_272</name>
</gene>
<protein>
    <submittedName>
        <fullName evidence="1">Beige/BEACH domain containing protein</fullName>
    </submittedName>
</protein>
<dbReference type="Gene3D" id="1.25.40.10">
    <property type="entry name" value="Tetratricopeptide repeat domain"/>
    <property type="match status" value="1"/>
</dbReference>
<accession>A0A060N3C1</accession>
<dbReference type="Proteomes" id="UP000054164">
    <property type="component" value="Unassembled WGS sequence"/>
</dbReference>
<proteinExistence type="predicted"/>
<sequence length="171" mass="21008">MIYDLLKNNIKKTFSDNNYEDCNYYLRELLKTTIVDTDSDLEDKNDIVWYYYFYKANIFNNIKKYNMAFKFLLRSFKFINIEYRDGLNSDYKMSLYLLAKIFENQNKNKQAIKTYEYMFKITRNKKQQMLLFYNICCLKHDNEIFTIEKKYLNCYNSNIKEDLSFSQYFAS</sequence>
<dbReference type="InterPro" id="IPR011990">
    <property type="entry name" value="TPR-like_helical_dom_sf"/>
</dbReference>